<name>A0A0D0BNE8_9AGAM</name>
<evidence type="ECO:0000313" key="2">
    <source>
        <dbReference type="Proteomes" id="UP000054485"/>
    </source>
</evidence>
<evidence type="ECO:0000313" key="1">
    <source>
        <dbReference type="EMBL" id="KIK44753.1"/>
    </source>
</evidence>
<reference evidence="2" key="2">
    <citation type="submission" date="2015-01" db="EMBL/GenBank/DDBJ databases">
        <title>Evolutionary Origins and Diversification of the Mycorrhizal Mutualists.</title>
        <authorList>
            <consortium name="DOE Joint Genome Institute"/>
            <consortium name="Mycorrhizal Genomics Consortium"/>
            <person name="Kohler A."/>
            <person name="Kuo A."/>
            <person name="Nagy L.G."/>
            <person name="Floudas D."/>
            <person name="Copeland A."/>
            <person name="Barry K.W."/>
            <person name="Cichocki N."/>
            <person name="Veneault-Fourrey C."/>
            <person name="LaButti K."/>
            <person name="Lindquist E.A."/>
            <person name="Lipzen A."/>
            <person name="Lundell T."/>
            <person name="Morin E."/>
            <person name="Murat C."/>
            <person name="Riley R."/>
            <person name="Ohm R."/>
            <person name="Sun H."/>
            <person name="Tunlid A."/>
            <person name="Henrissat B."/>
            <person name="Grigoriev I.V."/>
            <person name="Hibbett D.S."/>
            <person name="Martin F."/>
        </authorList>
    </citation>
    <scope>NUCLEOTIDE SEQUENCE [LARGE SCALE GENOMIC DNA]</scope>
    <source>
        <strain evidence="2">UH-Slu-Lm8-n1</strain>
    </source>
</reference>
<gene>
    <name evidence="1" type="ORF">CY34DRAFT_598129</name>
</gene>
<keyword evidence="2" id="KW-1185">Reference proteome</keyword>
<reference evidence="1 2" key="1">
    <citation type="submission" date="2014-04" db="EMBL/GenBank/DDBJ databases">
        <authorList>
            <consortium name="DOE Joint Genome Institute"/>
            <person name="Kuo A."/>
            <person name="Ruytinx J."/>
            <person name="Rineau F."/>
            <person name="Colpaert J."/>
            <person name="Kohler A."/>
            <person name="Nagy L.G."/>
            <person name="Floudas D."/>
            <person name="Copeland A."/>
            <person name="Barry K.W."/>
            <person name="Cichocki N."/>
            <person name="Veneault-Fourrey C."/>
            <person name="LaButti K."/>
            <person name="Lindquist E.A."/>
            <person name="Lipzen A."/>
            <person name="Lundell T."/>
            <person name="Morin E."/>
            <person name="Murat C."/>
            <person name="Sun H."/>
            <person name="Tunlid A."/>
            <person name="Henrissat B."/>
            <person name="Grigoriev I.V."/>
            <person name="Hibbett D.S."/>
            <person name="Martin F."/>
            <person name="Nordberg H.P."/>
            <person name="Cantor M.N."/>
            <person name="Hua S.X."/>
        </authorList>
    </citation>
    <scope>NUCLEOTIDE SEQUENCE [LARGE SCALE GENOMIC DNA]</scope>
    <source>
        <strain evidence="1 2">UH-Slu-Lm8-n1</strain>
    </source>
</reference>
<proteinExistence type="predicted"/>
<dbReference type="AlphaFoldDB" id="A0A0D0BNE8"/>
<organism evidence="1 2">
    <name type="scientific">Suillus luteus UH-Slu-Lm8-n1</name>
    <dbReference type="NCBI Taxonomy" id="930992"/>
    <lineage>
        <taxon>Eukaryota</taxon>
        <taxon>Fungi</taxon>
        <taxon>Dikarya</taxon>
        <taxon>Basidiomycota</taxon>
        <taxon>Agaricomycotina</taxon>
        <taxon>Agaricomycetes</taxon>
        <taxon>Agaricomycetidae</taxon>
        <taxon>Boletales</taxon>
        <taxon>Suillineae</taxon>
        <taxon>Suillaceae</taxon>
        <taxon>Suillus</taxon>
    </lineage>
</organism>
<sequence>MIDQMDAYHSDLHMNVLMAHSHMIALQLGCDPTCRSEPRISNSHHHHGPDQNRGTPGSTALMLLKLPWPGIFKSNLQPWLYLSRCLVSFQTAFKLTLSP</sequence>
<accession>A0A0D0BNE8</accession>
<dbReference type="InParanoid" id="A0A0D0BNE8"/>
<dbReference type="EMBL" id="KN835184">
    <property type="protein sequence ID" value="KIK44753.1"/>
    <property type="molecule type" value="Genomic_DNA"/>
</dbReference>
<protein>
    <submittedName>
        <fullName evidence="1">Uncharacterized protein</fullName>
    </submittedName>
</protein>
<dbReference type="HOGENOM" id="CLU_2321932_0_0_1"/>
<dbReference type="Proteomes" id="UP000054485">
    <property type="component" value="Unassembled WGS sequence"/>
</dbReference>
<dbReference type="OrthoDB" id="10338447at2759"/>